<evidence type="ECO:0000313" key="3">
    <source>
        <dbReference type="Proteomes" id="UP001432011"/>
    </source>
</evidence>
<name>A0ABZ1T6J4_9ACTN</name>
<evidence type="ECO:0000313" key="2">
    <source>
        <dbReference type="EMBL" id="WUP79400.1"/>
    </source>
</evidence>
<dbReference type="RefSeq" id="WP_328710966.1">
    <property type="nucleotide sequence ID" value="NZ_CP108085.1"/>
</dbReference>
<reference evidence="2" key="1">
    <citation type="submission" date="2022-10" db="EMBL/GenBank/DDBJ databases">
        <title>The complete genomes of actinobacterial strains from the NBC collection.</title>
        <authorList>
            <person name="Joergensen T.S."/>
            <person name="Alvarez Arevalo M."/>
            <person name="Sterndorff E.B."/>
            <person name="Faurdal D."/>
            <person name="Vuksanovic O."/>
            <person name="Mourched A.-S."/>
            <person name="Charusanti P."/>
            <person name="Shaw S."/>
            <person name="Blin K."/>
            <person name="Weber T."/>
        </authorList>
    </citation>
    <scope>NUCLEOTIDE SEQUENCE</scope>
    <source>
        <strain evidence="2">NBC_00254</strain>
    </source>
</reference>
<keyword evidence="3" id="KW-1185">Reference proteome</keyword>
<proteinExistence type="predicted"/>
<feature type="compositionally biased region" description="Basic and acidic residues" evidence="1">
    <location>
        <begin position="35"/>
        <end position="52"/>
    </location>
</feature>
<feature type="region of interest" description="Disordered" evidence="1">
    <location>
        <begin position="32"/>
        <end position="52"/>
    </location>
</feature>
<evidence type="ECO:0000256" key="1">
    <source>
        <dbReference type="SAM" id="MobiDB-lite"/>
    </source>
</evidence>
<organism evidence="2 3">
    <name type="scientific">Microbispora hainanensis</name>
    <dbReference type="NCBI Taxonomy" id="568844"/>
    <lineage>
        <taxon>Bacteria</taxon>
        <taxon>Bacillati</taxon>
        <taxon>Actinomycetota</taxon>
        <taxon>Actinomycetes</taxon>
        <taxon>Streptosporangiales</taxon>
        <taxon>Streptosporangiaceae</taxon>
        <taxon>Microbispora</taxon>
    </lineage>
</organism>
<accession>A0ABZ1T6J4</accession>
<dbReference type="Proteomes" id="UP001432011">
    <property type="component" value="Chromosome"/>
</dbReference>
<protein>
    <submittedName>
        <fullName evidence="2">Uncharacterized protein</fullName>
    </submittedName>
</protein>
<gene>
    <name evidence="2" type="ORF">OG913_30440</name>
</gene>
<sequence>MPESFRLKLVPGADPQAVLSAAIDLPGVSNAVDEGCLRDDPDDSRRCDVFDE</sequence>
<dbReference type="EMBL" id="CP108085">
    <property type="protein sequence ID" value="WUP79400.1"/>
    <property type="molecule type" value="Genomic_DNA"/>
</dbReference>